<evidence type="ECO:0000313" key="2">
    <source>
        <dbReference type="Proteomes" id="UP000198855"/>
    </source>
</evidence>
<organism evidence="1 2">
    <name type="scientific">Paenibacillus catalpae</name>
    <dbReference type="NCBI Taxonomy" id="1045775"/>
    <lineage>
        <taxon>Bacteria</taxon>
        <taxon>Bacillati</taxon>
        <taxon>Bacillota</taxon>
        <taxon>Bacilli</taxon>
        <taxon>Bacillales</taxon>
        <taxon>Paenibacillaceae</taxon>
        <taxon>Paenibacillus</taxon>
    </lineage>
</organism>
<accession>A0A1I1WU52</accession>
<keyword evidence="2" id="KW-1185">Reference proteome</keyword>
<dbReference type="Proteomes" id="UP000198855">
    <property type="component" value="Unassembled WGS sequence"/>
</dbReference>
<sequence>MRSSFAGAIPTKLLFLVYMLGENAEASYIRLTPVK</sequence>
<dbReference type="EMBL" id="FOMT01000002">
    <property type="protein sequence ID" value="SFD98667.1"/>
    <property type="molecule type" value="Genomic_DNA"/>
</dbReference>
<gene>
    <name evidence="1" type="ORF">SAMN05216378_1880</name>
</gene>
<evidence type="ECO:0000313" key="1">
    <source>
        <dbReference type="EMBL" id="SFD98667.1"/>
    </source>
</evidence>
<protein>
    <submittedName>
        <fullName evidence="1">Uncharacterized protein</fullName>
    </submittedName>
</protein>
<reference evidence="2" key="1">
    <citation type="submission" date="2016-10" db="EMBL/GenBank/DDBJ databases">
        <authorList>
            <person name="Varghese N."/>
            <person name="Submissions S."/>
        </authorList>
    </citation>
    <scope>NUCLEOTIDE SEQUENCE [LARGE SCALE GENOMIC DNA]</scope>
    <source>
        <strain evidence="2">CGMCC 1.10784</strain>
    </source>
</reference>
<dbReference type="STRING" id="1045775.SAMN05216378_1880"/>
<proteinExistence type="predicted"/>
<dbReference type="AlphaFoldDB" id="A0A1I1WU52"/>
<name>A0A1I1WU52_9BACL</name>